<reference evidence="1 2" key="1">
    <citation type="submission" date="2020-09" db="EMBL/GenBank/DDBJ databases">
        <title>De no assembly of potato wild relative species, Solanum commersonii.</title>
        <authorList>
            <person name="Cho K."/>
        </authorList>
    </citation>
    <scope>NUCLEOTIDE SEQUENCE [LARGE SCALE GENOMIC DNA]</scope>
    <source>
        <strain evidence="1">LZ3.2</strain>
        <tissue evidence="1">Leaf</tissue>
    </source>
</reference>
<keyword evidence="2" id="KW-1185">Reference proteome</keyword>
<dbReference type="OrthoDB" id="8062037at2759"/>
<protein>
    <submittedName>
        <fullName evidence="1">Uncharacterized protein</fullName>
    </submittedName>
</protein>
<proteinExistence type="predicted"/>
<evidence type="ECO:0000313" key="1">
    <source>
        <dbReference type="EMBL" id="KAG5624254.1"/>
    </source>
</evidence>
<accession>A0A9J6AI01</accession>
<dbReference type="AlphaFoldDB" id="A0A9J6AI01"/>
<name>A0A9J6AI01_SOLCO</name>
<organism evidence="1 2">
    <name type="scientific">Solanum commersonii</name>
    <name type="common">Commerson's wild potato</name>
    <name type="synonym">Commerson's nightshade</name>
    <dbReference type="NCBI Taxonomy" id="4109"/>
    <lineage>
        <taxon>Eukaryota</taxon>
        <taxon>Viridiplantae</taxon>
        <taxon>Streptophyta</taxon>
        <taxon>Embryophyta</taxon>
        <taxon>Tracheophyta</taxon>
        <taxon>Spermatophyta</taxon>
        <taxon>Magnoliopsida</taxon>
        <taxon>eudicotyledons</taxon>
        <taxon>Gunneridae</taxon>
        <taxon>Pentapetalae</taxon>
        <taxon>asterids</taxon>
        <taxon>lamiids</taxon>
        <taxon>Solanales</taxon>
        <taxon>Solanaceae</taxon>
        <taxon>Solanoideae</taxon>
        <taxon>Solaneae</taxon>
        <taxon>Solanum</taxon>
    </lineage>
</organism>
<dbReference type="Proteomes" id="UP000824120">
    <property type="component" value="Chromosome 2"/>
</dbReference>
<sequence>MEALPIVEILREESDCAICLLEFQVEDKPKRMP</sequence>
<dbReference type="EMBL" id="JACXVP010000002">
    <property type="protein sequence ID" value="KAG5624254.1"/>
    <property type="molecule type" value="Genomic_DNA"/>
</dbReference>
<gene>
    <name evidence="1" type="ORF">H5410_009472</name>
</gene>
<evidence type="ECO:0000313" key="2">
    <source>
        <dbReference type="Proteomes" id="UP000824120"/>
    </source>
</evidence>
<comment type="caution">
    <text evidence="1">The sequence shown here is derived from an EMBL/GenBank/DDBJ whole genome shotgun (WGS) entry which is preliminary data.</text>
</comment>